<dbReference type="GO" id="GO:0005524">
    <property type="term" value="F:ATP binding"/>
    <property type="evidence" value="ECO:0007669"/>
    <property type="project" value="UniProtKB-KW"/>
</dbReference>
<keyword evidence="6" id="KW-0597">Phosphoprotein</keyword>
<feature type="domain" description="Helicase ATP-binding" evidence="21">
    <location>
        <begin position="327"/>
        <end position="520"/>
    </location>
</feature>
<keyword evidence="5" id="KW-1017">Isopeptide bond</keyword>
<dbReference type="InterPro" id="IPR031964">
    <property type="entry name" value="CARD_dom"/>
</dbReference>
<dbReference type="InterPro" id="IPR038557">
    <property type="entry name" value="RLR_C_sf"/>
</dbReference>
<dbReference type="EC" id="3.6.4.13" evidence="3"/>
<keyword evidence="13" id="KW-0862">Zinc</keyword>
<evidence type="ECO:0000259" key="21">
    <source>
        <dbReference type="PROSITE" id="PS51192"/>
    </source>
</evidence>
<dbReference type="GO" id="GO:0005737">
    <property type="term" value="C:cytoplasm"/>
    <property type="evidence" value="ECO:0007669"/>
    <property type="project" value="UniProtKB-SubCell"/>
</dbReference>
<evidence type="ECO:0000259" key="23">
    <source>
        <dbReference type="PROSITE" id="PS51789"/>
    </source>
</evidence>
<evidence type="ECO:0000256" key="14">
    <source>
        <dbReference type="ARBA" id="ARBA00022840"/>
    </source>
</evidence>
<name>A0A6J1UIV5_9SAUR</name>
<evidence type="ECO:0000256" key="8">
    <source>
        <dbReference type="ARBA" id="ARBA00022723"/>
    </source>
</evidence>
<keyword evidence="8" id="KW-0479">Metal-binding</keyword>
<keyword evidence="15" id="KW-0832">Ubl conjugation</keyword>
<evidence type="ECO:0000256" key="3">
    <source>
        <dbReference type="ARBA" id="ARBA00012552"/>
    </source>
</evidence>
<evidence type="ECO:0000256" key="7">
    <source>
        <dbReference type="ARBA" id="ARBA00022588"/>
    </source>
</evidence>
<evidence type="ECO:0000256" key="11">
    <source>
        <dbReference type="ARBA" id="ARBA00022801"/>
    </source>
</evidence>
<comment type="subcellular location">
    <subcellularLocation>
        <location evidence="1">Cytoplasm</location>
    </subcellularLocation>
</comment>
<dbReference type="Pfam" id="PF00271">
    <property type="entry name" value="Helicase_C"/>
    <property type="match status" value="1"/>
</dbReference>
<feature type="domain" description="RLR CTR" evidence="23">
    <location>
        <begin position="887"/>
        <end position="1017"/>
    </location>
</feature>
<dbReference type="PANTHER" id="PTHR14074">
    <property type="entry name" value="HELICASE WITH DEATH DOMAIN-RELATED"/>
    <property type="match status" value="1"/>
</dbReference>
<dbReference type="PROSITE" id="PS51194">
    <property type="entry name" value="HELICASE_CTER"/>
    <property type="match status" value="1"/>
</dbReference>
<keyword evidence="16" id="KW-0391">Immunity</keyword>
<dbReference type="Gene3D" id="3.40.50.300">
    <property type="entry name" value="P-loop containing nucleotide triphosphate hydrolases"/>
    <property type="match status" value="2"/>
</dbReference>
<dbReference type="InterPro" id="IPR027417">
    <property type="entry name" value="P-loop_NTPase"/>
</dbReference>
<dbReference type="PROSITE" id="PS51192">
    <property type="entry name" value="HELICASE_ATP_BIND_1"/>
    <property type="match status" value="1"/>
</dbReference>
<dbReference type="SUPFAM" id="SSF52540">
    <property type="entry name" value="P-loop containing nucleoside triphosphate hydrolases"/>
    <property type="match status" value="1"/>
</dbReference>
<dbReference type="InterPro" id="IPR011029">
    <property type="entry name" value="DEATH-like_dom_sf"/>
</dbReference>
<keyword evidence="11" id="KW-0378">Hydrolase</keyword>
<dbReference type="GO" id="GO:0016787">
    <property type="term" value="F:hydrolase activity"/>
    <property type="evidence" value="ECO:0007669"/>
    <property type="project" value="UniProtKB-KW"/>
</dbReference>
<reference evidence="25" key="1">
    <citation type="submission" date="2025-08" db="UniProtKB">
        <authorList>
            <consortium name="RefSeq"/>
        </authorList>
    </citation>
    <scope>IDENTIFICATION</scope>
</reference>
<accession>A0A6J1UIV5</accession>
<dbReference type="Proteomes" id="UP000504612">
    <property type="component" value="Unplaced"/>
</dbReference>
<evidence type="ECO:0000256" key="9">
    <source>
        <dbReference type="ARBA" id="ARBA00022737"/>
    </source>
</evidence>
<evidence type="ECO:0000256" key="4">
    <source>
        <dbReference type="ARBA" id="ARBA00022490"/>
    </source>
</evidence>
<dbReference type="GO" id="GO:0003724">
    <property type="term" value="F:RNA helicase activity"/>
    <property type="evidence" value="ECO:0007669"/>
    <property type="project" value="UniProtKB-EC"/>
</dbReference>
<comment type="similarity">
    <text evidence="2">Belongs to the helicase family. RLR subfamily.</text>
</comment>
<dbReference type="GO" id="GO:0039530">
    <property type="term" value="P:MDA-5 signaling pathway"/>
    <property type="evidence" value="ECO:0007669"/>
    <property type="project" value="TreeGrafter"/>
</dbReference>
<evidence type="ECO:0000256" key="20">
    <source>
        <dbReference type="SAM" id="MobiDB-lite"/>
    </source>
</evidence>
<dbReference type="Gene3D" id="1.20.1320.30">
    <property type="match status" value="1"/>
</dbReference>
<evidence type="ECO:0000256" key="5">
    <source>
        <dbReference type="ARBA" id="ARBA00022499"/>
    </source>
</evidence>
<evidence type="ECO:0000256" key="16">
    <source>
        <dbReference type="ARBA" id="ARBA00022859"/>
    </source>
</evidence>
<dbReference type="GO" id="GO:0140374">
    <property type="term" value="P:antiviral innate immune response"/>
    <property type="evidence" value="ECO:0007669"/>
    <property type="project" value="TreeGrafter"/>
</dbReference>
<evidence type="ECO:0000256" key="1">
    <source>
        <dbReference type="ARBA" id="ARBA00004496"/>
    </source>
</evidence>
<evidence type="ECO:0000313" key="24">
    <source>
        <dbReference type="Proteomes" id="UP000504612"/>
    </source>
</evidence>
<feature type="region of interest" description="Disordered" evidence="20">
    <location>
        <begin position="1"/>
        <end position="26"/>
    </location>
</feature>
<evidence type="ECO:0000256" key="19">
    <source>
        <dbReference type="ARBA" id="ARBA00049390"/>
    </source>
</evidence>
<dbReference type="PROSITE" id="PS51789">
    <property type="entry name" value="RLR_CTR"/>
    <property type="match status" value="1"/>
</dbReference>
<dbReference type="KEGG" id="nss:113416534"/>
<evidence type="ECO:0000259" key="22">
    <source>
        <dbReference type="PROSITE" id="PS51194"/>
    </source>
</evidence>
<keyword evidence="9" id="KW-0677">Repeat</keyword>
<dbReference type="SMART" id="SM00490">
    <property type="entry name" value="HELICc"/>
    <property type="match status" value="1"/>
</dbReference>
<dbReference type="GO" id="GO:0003677">
    <property type="term" value="F:DNA binding"/>
    <property type="evidence" value="ECO:0007669"/>
    <property type="project" value="InterPro"/>
</dbReference>
<dbReference type="PANTHER" id="PTHR14074:SF14">
    <property type="entry name" value="INTERFERON-INDUCED HELICASE C DOMAIN-CONTAINING PROTEIN 1"/>
    <property type="match status" value="1"/>
</dbReference>
<keyword evidence="14" id="KW-0067">ATP-binding</keyword>
<evidence type="ECO:0000256" key="6">
    <source>
        <dbReference type="ARBA" id="ARBA00022553"/>
    </source>
</evidence>
<dbReference type="GO" id="GO:0003727">
    <property type="term" value="F:single-stranded RNA binding"/>
    <property type="evidence" value="ECO:0007669"/>
    <property type="project" value="TreeGrafter"/>
</dbReference>
<evidence type="ECO:0000313" key="25">
    <source>
        <dbReference type="RefSeq" id="XP_026530265.1"/>
    </source>
</evidence>
<dbReference type="Gene3D" id="1.10.533.10">
    <property type="entry name" value="Death Domain, Fas"/>
    <property type="match status" value="1"/>
</dbReference>
<sequence>MEAAASPSPAGGYSSSSTTTTTTMEAAASPSRDECILYLISCFRTRIKNNVRVHQVLDLMPSLSLDQKRQLHAVAAEKGDVEAAEKLLSLVEKGAPDSPGLCQEFCEALVKGGYAAADYLDPSLNELPSPSLEAAGDLGKALVNLFFDHLTDTLQATQVALRCLGKGLLNLEDVERCRMKASFFFTETAITLFSCACLPKTHEKAAHNLDKATCNLDKGTTLGRRWHSQQLLPERARMGTSNQQRQNEDSENQLWVERLAEPVSEGQPKHQRLEPDVSLQETNACDVNANFGQMNLYSDDSDHVESRDQRPSSEQELSLRDYQMEVAKPALEGKNIIICLPTGTGKTRVAVYIAKDHLDKKRKAKECGKVIVLVNKVPLVEQHLENEFGPYLKHSYRTIGLSGASQLKFSFPELIRDYDVIICTAKILENALEKVYEDDEERVQLSVFSLMIIDECHHTQKEAVYNNIMRYYLKEKRGNEKRKKEGKQLVAQPQILGLTASPGVGGATTHSKAEEHILTICANLDADEIVTVQEHSAQLQHQAKEPLKKFEITDDKKEDPFREKLVNIMTEIQGYGQFSPNVDFGSQAYEQWVIQEEKKAAKEGTRKERVCAEHLKKYNDALLINDTTRMIDAYNHLKNFYEEERNRKLVMDEDREDEVTASQLDETDTCLIELFYDKQRELEELAQKLQYENEKLTKLRTTLMQQFTKNNEPRGIIFSKTRQSAFAIYRWINDNPKFEEVGVKAHYLIGTGHNSEFQHMTQNEQKDIIQKFRTGKINLLIATTVAEEGLDISQCNIVIRYGLVTNEIAMIQARGRARAEESIYVLVASDGSGAAERENVNMFREKMMHRAIKRVQNMPHENYLHKIKELQLQSCMEMKMKAKKEQFKQYKENPSLIMFHCKNCKDPKCSGDDIQVILNMHHVNVKKEFADLYIVRENKTLRAKEADYQTNGDIICRKCGQIWGTMMVYKGLDLPCLKIKNFVLHFKDKKCTSKKIYKKWSELAINFPAFNYADHYIFSED</sequence>
<organism evidence="24 25">
    <name type="scientific">Notechis scutatus</name>
    <name type="common">mainland tiger snake</name>
    <dbReference type="NCBI Taxonomy" id="8663"/>
    <lineage>
        <taxon>Eukaryota</taxon>
        <taxon>Metazoa</taxon>
        <taxon>Chordata</taxon>
        <taxon>Craniata</taxon>
        <taxon>Vertebrata</taxon>
        <taxon>Euteleostomi</taxon>
        <taxon>Lepidosauria</taxon>
        <taxon>Squamata</taxon>
        <taxon>Bifurcata</taxon>
        <taxon>Unidentata</taxon>
        <taxon>Episquamata</taxon>
        <taxon>Toxicofera</taxon>
        <taxon>Serpentes</taxon>
        <taxon>Colubroidea</taxon>
        <taxon>Elapidae</taxon>
        <taxon>Hydrophiinae</taxon>
        <taxon>Notechis</taxon>
    </lineage>
</organism>
<evidence type="ECO:0000256" key="17">
    <source>
        <dbReference type="ARBA" id="ARBA00022884"/>
    </source>
</evidence>
<feature type="domain" description="Helicase C-terminal" evidence="22">
    <location>
        <begin position="695"/>
        <end position="871"/>
    </location>
</feature>
<dbReference type="GeneID" id="113416534"/>
<dbReference type="InterPro" id="IPR051363">
    <property type="entry name" value="RLR_Helicase"/>
</dbReference>
<keyword evidence="18" id="KW-0051">Antiviral defense</keyword>
<evidence type="ECO:0000256" key="10">
    <source>
        <dbReference type="ARBA" id="ARBA00022741"/>
    </source>
</evidence>
<dbReference type="Pfam" id="PF04851">
    <property type="entry name" value="ResIII"/>
    <property type="match status" value="1"/>
</dbReference>
<evidence type="ECO:0000256" key="2">
    <source>
        <dbReference type="ARBA" id="ARBA00006866"/>
    </source>
</evidence>
<dbReference type="GO" id="GO:0008270">
    <property type="term" value="F:zinc ion binding"/>
    <property type="evidence" value="ECO:0007669"/>
    <property type="project" value="TreeGrafter"/>
</dbReference>
<dbReference type="Pfam" id="PF11648">
    <property type="entry name" value="RIG-I_C-RD"/>
    <property type="match status" value="1"/>
</dbReference>
<protein>
    <recommendedName>
        <fullName evidence="3">RNA helicase</fullName>
        <ecNumber evidence="3">3.6.4.13</ecNumber>
    </recommendedName>
</protein>
<proteinExistence type="inferred from homology"/>
<dbReference type="CDD" id="cd18802">
    <property type="entry name" value="SF2_C_dicer"/>
    <property type="match status" value="1"/>
</dbReference>
<keyword evidence="10" id="KW-0547">Nucleotide-binding</keyword>
<dbReference type="Pfam" id="PF16739">
    <property type="entry name" value="CARD_2"/>
    <property type="match status" value="1"/>
</dbReference>
<feature type="compositionally biased region" description="Basic and acidic residues" evidence="20">
    <location>
        <begin position="300"/>
        <end position="316"/>
    </location>
</feature>
<evidence type="ECO:0000256" key="12">
    <source>
        <dbReference type="ARBA" id="ARBA00022806"/>
    </source>
</evidence>
<keyword evidence="17" id="KW-0694">RNA-binding</keyword>
<dbReference type="GO" id="GO:0003725">
    <property type="term" value="F:double-stranded RNA binding"/>
    <property type="evidence" value="ECO:0007669"/>
    <property type="project" value="TreeGrafter"/>
</dbReference>
<dbReference type="RefSeq" id="XP_026530265.1">
    <property type="nucleotide sequence ID" value="XM_026674480.1"/>
</dbReference>
<evidence type="ECO:0000256" key="18">
    <source>
        <dbReference type="ARBA" id="ARBA00023118"/>
    </source>
</evidence>
<dbReference type="InterPro" id="IPR006935">
    <property type="entry name" value="Helicase/UvrB_N"/>
</dbReference>
<keyword evidence="4" id="KW-0963">Cytoplasm</keyword>
<dbReference type="Gene3D" id="2.170.150.30">
    <property type="entry name" value="RIG-I-like receptor, C-terminal regulatory domain"/>
    <property type="match status" value="1"/>
</dbReference>
<feature type="region of interest" description="Disordered" evidence="20">
    <location>
        <begin position="229"/>
        <end position="252"/>
    </location>
</feature>
<keyword evidence="24" id="KW-1185">Reference proteome</keyword>
<dbReference type="SMART" id="SM00487">
    <property type="entry name" value="DEXDc"/>
    <property type="match status" value="1"/>
</dbReference>
<dbReference type="InterPro" id="IPR001650">
    <property type="entry name" value="Helicase_C-like"/>
</dbReference>
<dbReference type="CDD" id="cd12090">
    <property type="entry name" value="MDA5_ID"/>
    <property type="match status" value="1"/>
</dbReference>
<dbReference type="AlphaFoldDB" id="A0A6J1UIV5"/>
<comment type="catalytic activity">
    <reaction evidence="19">
        <text>ATP + H2O = ADP + phosphate + H(+)</text>
        <dbReference type="Rhea" id="RHEA:13065"/>
        <dbReference type="ChEBI" id="CHEBI:15377"/>
        <dbReference type="ChEBI" id="CHEBI:15378"/>
        <dbReference type="ChEBI" id="CHEBI:30616"/>
        <dbReference type="ChEBI" id="CHEBI:43474"/>
        <dbReference type="ChEBI" id="CHEBI:456216"/>
        <dbReference type="EC" id="3.6.4.13"/>
    </reaction>
    <physiologicalReaction direction="left-to-right" evidence="19">
        <dbReference type="Rhea" id="RHEA:13066"/>
    </physiologicalReaction>
</comment>
<keyword evidence="7" id="KW-0399">Innate immunity</keyword>
<dbReference type="InterPro" id="IPR021673">
    <property type="entry name" value="RLR_CTR"/>
</dbReference>
<gene>
    <name evidence="25" type="primary">LOC113416534</name>
</gene>
<dbReference type="InterPro" id="IPR041204">
    <property type="entry name" value="RIG-I-like_C"/>
</dbReference>
<evidence type="ECO:0000256" key="15">
    <source>
        <dbReference type="ARBA" id="ARBA00022843"/>
    </source>
</evidence>
<evidence type="ECO:0000256" key="13">
    <source>
        <dbReference type="ARBA" id="ARBA00022833"/>
    </source>
</evidence>
<dbReference type="InterPro" id="IPR014001">
    <property type="entry name" value="Helicase_ATP-bd"/>
</dbReference>
<feature type="region of interest" description="Disordered" evidence="20">
    <location>
        <begin position="296"/>
        <end position="316"/>
    </location>
</feature>
<dbReference type="Pfam" id="PF18119">
    <property type="entry name" value="RIG-I_C"/>
    <property type="match status" value="1"/>
</dbReference>
<keyword evidence="12" id="KW-0347">Helicase</keyword>